<dbReference type="RefSeq" id="WP_144995874.1">
    <property type="nucleotide sequence ID" value="NZ_CP036281.1"/>
</dbReference>
<keyword evidence="10 11" id="KW-0472">Membrane</keyword>
<sequence length="117" mass="12909">MIDLFTDLFLFAQDAGAEAPANEAAPNPVFQLLPIVAVIVLFYLMMVRPQRNERKKHDALVSALKKNDQVQTIGGIIGTVSHLTDDTVTIKVDDNAKIKMRRSSIQTVLTGNEETKS</sequence>
<dbReference type="OrthoDB" id="9800132at2"/>
<evidence type="ECO:0000256" key="7">
    <source>
        <dbReference type="ARBA" id="ARBA00022927"/>
    </source>
</evidence>
<feature type="transmembrane region" description="Helical" evidence="11">
    <location>
        <begin position="29"/>
        <end position="47"/>
    </location>
</feature>
<name>A0A518CN40_9PLAN</name>
<keyword evidence="5" id="KW-1003">Cell membrane</keyword>
<accession>A0A518CN40</accession>
<dbReference type="PRINTS" id="PR01853">
    <property type="entry name" value="YAJCTRNLCASE"/>
</dbReference>
<reference evidence="12 13" key="1">
    <citation type="submission" date="2019-02" db="EMBL/GenBank/DDBJ databases">
        <title>Deep-cultivation of Planctomycetes and their phenomic and genomic characterization uncovers novel biology.</title>
        <authorList>
            <person name="Wiegand S."/>
            <person name="Jogler M."/>
            <person name="Boedeker C."/>
            <person name="Pinto D."/>
            <person name="Vollmers J."/>
            <person name="Rivas-Marin E."/>
            <person name="Kohn T."/>
            <person name="Peeters S.H."/>
            <person name="Heuer A."/>
            <person name="Rast P."/>
            <person name="Oberbeckmann S."/>
            <person name="Bunk B."/>
            <person name="Jeske O."/>
            <person name="Meyerdierks A."/>
            <person name="Storesund J.E."/>
            <person name="Kallscheuer N."/>
            <person name="Luecker S."/>
            <person name="Lage O.M."/>
            <person name="Pohl T."/>
            <person name="Merkel B.J."/>
            <person name="Hornburger P."/>
            <person name="Mueller R.-W."/>
            <person name="Bruemmer F."/>
            <person name="Labrenz M."/>
            <person name="Spormann A.M."/>
            <person name="Op den Camp H."/>
            <person name="Overmann J."/>
            <person name="Amann R."/>
            <person name="Jetten M.S.M."/>
            <person name="Mascher T."/>
            <person name="Medema M.H."/>
            <person name="Devos D.P."/>
            <person name="Kaster A.-K."/>
            <person name="Ovreas L."/>
            <person name="Rohde M."/>
            <person name="Galperin M.Y."/>
            <person name="Jogler C."/>
        </authorList>
    </citation>
    <scope>NUCLEOTIDE SEQUENCE [LARGE SCALE GENOMIC DNA]</scope>
    <source>
        <strain evidence="12 13">Pla110</strain>
    </source>
</reference>
<dbReference type="Pfam" id="PF02699">
    <property type="entry name" value="YajC"/>
    <property type="match status" value="1"/>
</dbReference>
<keyword evidence="9" id="KW-0811">Translocation</keyword>
<evidence type="ECO:0000256" key="1">
    <source>
        <dbReference type="ARBA" id="ARBA00004162"/>
    </source>
</evidence>
<evidence type="ECO:0000256" key="11">
    <source>
        <dbReference type="SAM" id="Phobius"/>
    </source>
</evidence>
<keyword evidence="4" id="KW-0813">Transport</keyword>
<evidence type="ECO:0000256" key="3">
    <source>
        <dbReference type="ARBA" id="ARBA00014962"/>
    </source>
</evidence>
<comment type="similarity">
    <text evidence="2">Belongs to the YajC family.</text>
</comment>
<dbReference type="GO" id="GO:0005886">
    <property type="term" value="C:plasma membrane"/>
    <property type="evidence" value="ECO:0007669"/>
    <property type="project" value="UniProtKB-SubCell"/>
</dbReference>
<organism evidence="12 13">
    <name type="scientific">Polystyrenella longa</name>
    <dbReference type="NCBI Taxonomy" id="2528007"/>
    <lineage>
        <taxon>Bacteria</taxon>
        <taxon>Pseudomonadati</taxon>
        <taxon>Planctomycetota</taxon>
        <taxon>Planctomycetia</taxon>
        <taxon>Planctomycetales</taxon>
        <taxon>Planctomycetaceae</taxon>
        <taxon>Polystyrenella</taxon>
    </lineage>
</organism>
<evidence type="ECO:0000256" key="9">
    <source>
        <dbReference type="ARBA" id="ARBA00023010"/>
    </source>
</evidence>
<evidence type="ECO:0000256" key="4">
    <source>
        <dbReference type="ARBA" id="ARBA00022448"/>
    </source>
</evidence>
<dbReference type="InterPro" id="IPR003849">
    <property type="entry name" value="Preprotein_translocase_YajC"/>
</dbReference>
<keyword evidence="13" id="KW-1185">Reference proteome</keyword>
<evidence type="ECO:0000256" key="6">
    <source>
        <dbReference type="ARBA" id="ARBA00022692"/>
    </source>
</evidence>
<dbReference type="KEGG" id="plon:Pla110_23440"/>
<protein>
    <recommendedName>
        <fullName evidence="3">Sec translocon accessory complex subunit YajC</fullName>
    </recommendedName>
</protein>
<proteinExistence type="inferred from homology"/>
<evidence type="ECO:0000313" key="12">
    <source>
        <dbReference type="EMBL" id="QDU80613.1"/>
    </source>
</evidence>
<evidence type="ECO:0000313" key="13">
    <source>
        <dbReference type="Proteomes" id="UP000317178"/>
    </source>
</evidence>
<keyword evidence="6 11" id="KW-0812">Transmembrane</keyword>
<dbReference type="GO" id="GO:0015031">
    <property type="term" value="P:protein transport"/>
    <property type="evidence" value="ECO:0007669"/>
    <property type="project" value="UniProtKB-KW"/>
</dbReference>
<gene>
    <name evidence="12" type="ORF">Pla110_23440</name>
</gene>
<evidence type="ECO:0000256" key="10">
    <source>
        <dbReference type="ARBA" id="ARBA00023136"/>
    </source>
</evidence>
<dbReference type="PANTHER" id="PTHR33909:SF1">
    <property type="entry name" value="SEC TRANSLOCON ACCESSORY COMPLEX SUBUNIT YAJC"/>
    <property type="match status" value="1"/>
</dbReference>
<evidence type="ECO:0000256" key="2">
    <source>
        <dbReference type="ARBA" id="ARBA00006742"/>
    </source>
</evidence>
<keyword evidence="7" id="KW-0653">Protein transport</keyword>
<keyword evidence="8 11" id="KW-1133">Transmembrane helix</keyword>
<dbReference type="EMBL" id="CP036281">
    <property type="protein sequence ID" value="QDU80613.1"/>
    <property type="molecule type" value="Genomic_DNA"/>
</dbReference>
<dbReference type="NCBIfam" id="TIGR00739">
    <property type="entry name" value="yajC"/>
    <property type="match status" value="1"/>
</dbReference>
<comment type="subcellular location">
    <subcellularLocation>
        <location evidence="1">Cell membrane</location>
        <topology evidence="1">Single-pass membrane protein</topology>
    </subcellularLocation>
</comment>
<dbReference type="Proteomes" id="UP000317178">
    <property type="component" value="Chromosome"/>
</dbReference>
<evidence type="ECO:0000256" key="8">
    <source>
        <dbReference type="ARBA" id="ARBA00022989"/>
    </source>
</evidence>
<dbReference type="AlphaFoldDB" id="A0A518CN40"/>
<dbReference type="PANTHER" id="PTHR33909">
    <property type="entry name" value="SEC TRANSLOCON ACCESSORY COMPLEX SUBUNIT YAJC"/>
    <property type="match status" value="1"/>
</dbReference>
<evidence type="ECO:0000256" key="5">
    <source>
        <dbReference type="ARBA" id="ARBA00022475"/>
    </source>
</evidence>
<dbReference type="SMART" id="SM01323">
    <property type="entry name" value="YajC"/>
    <property type="match status" value="1"/>
</dbReference>